<protein>
    <submittedName>
        <fullName evidence="1">Uncharacterized protein</fullName>
    </submittedName>
</protein>
<proteinExistence type="predicted"/>
<feature type="non-terminal residue" evidence="1">
    <location>
        <position position="1"/>
    </location>
</feature>
<gene>
    <name evidence="1" type="ORF">S01H1_44336</name>
</gene>
<dbReference type="AlphaFoldDB" id="X0V5E1"/>
<name>X0V5E1_9ZZZZ</name>
<dbReference type="EMBL" id="BARS01028280">
    <property type="protein sequence ID" value="GAG06577.1"/>
    <property type="molecule type" value="Genomic_DNA"/>
</dbReference>
<evidence type="ECO:0000313" key="1">
    <source>
        <dbReference type="EMBL" id="GAG06577.1"/>
    </source>
</evidence>
<organism evidence="1">
    <name type="scientific">marine sediment metagenome</name>
    <dbReference type="NCBI Taxonomy" id="412755"/>
    <lineage>
        <taxon>unclassified sequences</taxon>
        <taxon>metagenomes</taxon>
        <taxon>ecological metagenomes</taxon>
    </lineage>
</organism>
<accession>X0V5E1</accession>
<comment type="caution">
    <text evidence="1">The sequence shown here is derived from an EMBL/GenBank/DDBJ whole genome shotgun (WGS) entry which is preliminary data.</text>
</comment>
<reference evidence="1" key="1">
    <citation type="journal article" date="2014" name="Front. Microbiol.">
        <title>High frequency of phylogenetically diverse reductive dehalogenase-homologous genes in deep subseafloor sedimentary metagenomes.</title>
        <authorList>
            <person name="Kawai M."/>
            <person name="Futagami T."/>
            <person name="Toyoda A."/>
            <person name="Takaki Y."/>
            <person name="Nishi S."/>
            <person name="Hori S."/>
            <person name="Arai W."/>
            <person name="Tsubouchi T."/>
            <person name="Morono Y."/>
            <person name="Uchiyama I."/>
            <person name="Ito T."/>
            <person name="Fujiyama A."/>
            <person name="Inagaki F."/>
            <person name="Takami H."/>
        </authorList>
    </citation>
    <scope>NUCLEOTIDE SEQUENCE</scope>
    <source>
        <strain evidence="1">Expedition CK06-06</strain>
    </source>
</reference>
<sequence>KITAVYRGRVNRHVLLLKVVKVGRKYIHGVTQWVEPDGNIKDGHEIKVNLEESTIYPGLRHDLRASEFEYRDDYRQWQLQKRKQQEALEWEFRNFVREKLDEWEVDNPMPQPPEFPSS</sequence>